<comment type="caution">
    <text evidence="1">The sequence shown here is derived from an EMBL/GenBank/DDBJ whole genome shotgun (WGS) entry which is preliminary data.</text>
</comment>
<keyword evidence="2" id="KW-1185">Reference proteome</keyword>
<dbReference type="RefSeq" id="WP_141270027.1">
    <property type="nucleotide sequence ID" value="NZ_BJLH01000004.1"/>
</dbReference>
<reference evidence="1 2" key="1">
    <citation type="submission" date="2019-06" db="EMBL/GenBank/DDBJ databases">
        <title>Whole genome shotgun sequence of Vibrio comitans NBRC 102076.</title>
        <authorList>
            <person name="Hosoyama A."/>
            <person name="Uohara A."/>
            <person name="Ohji S."/>
            <person name="Ichikawa N."/>
        </authorList>
    </citation>
    <scope>NUCLEOTIDE SEQUENCE [LARGE SCALE GENOMIC DNA]</scope>
    <source>
        <strain evidence="1 2">NBRC 102076</strain>
    </source>
</reference>
<accession>A0A4Y3IK80</accession>
<name>A0A4Y3IK80_9VIBR</name>
<proteinExistence type="predicted"/>
<dbReference type="InterPro" id="IPR027417">
    <property type="entry name" value="P-loop_NTPase"/>
</dbReference>
<evidence type="ECO:0008006" key="3">
    <source>
        <dbReference type="Google" id="ProtNLM"/>
    </source>
</evidence>
<gene>
    <name evidence="1" type="ORF">VCO01S_10440</name>
</gene>
<dbReference type="SUPFAM" id="SSF52540">
    <property type="entry name" value="P-loop containing nucleoside triphosphate hydrolases"/>
    <property type="match status" value="1"/>
</dbReference>
<organism evidence="1 2">
    <name type="scientific">Vibrio comitans NBRC 102076</name>
    <dbReference type="NCBI Taxonomy" id="1219078"/>
    <lineage>
        <taxon>Bacteria</taxon>
        <taxon>Pseudomonadati</taxon>
        <taxon>Pseudomonadota</taxon>
        <taxon>Gammaproteobacteria</taxon>
        <taxon>Vibrionales</taxon>
        <taxon>Vibrionaceae</taxon>
        <taxon>Vibrio</taxon>
    </lineage>
</organism>
<dbReference type="EMBL" id="BJLH01000004">
    <property type="protein sequence ID" value="GEA59851.1"/>
    <property type="molecule type" value="Genomic_DNA"/>
</dbReference>
<sequence length="1114" mass="125143">MTLANQYSISVRHQRSTRIDSDLSAEFFPGLVYHGTAQNALETLVRQYAQAGQSAYTLTGPYGSGKSTIALLLTGLLHFDREINNAARSVLNNESKKLVDSSLTVVKGWLQVRSVGGVNAPIDTFWNATLEALKEHPNTGLLFNQYSDLMPKSESELIEYWERLFNEIKDIVDGVLIIGDEMGKSLEFINKNKGELHLYQDLAEVLGRLDTPVLFLGLLHQSFSEYAKERGTKLQEEWAKIQGRYTDILYNVSTDETVSLIAKSIVPAKKTTTDQTAYVQLVLDALEDTKQRKTQLHDRLKNVAPLHPLVALILGPLSKRRFSQNERSTFGFLNSHEPSSFQLFLQNTVDKDARYALHDLWNYLETNLEHAILSSPDGHAWAEASEAINKVDVPEDTLNILKSIALINLFGKPAKLYATEAMLQAASGIEDSSELIEHLSILKDASSIIFRKHQSSWVIFEGSDIDLPSLLEEKIEQLSSSSEAIEHIAYSQQTMAKGHYHLTGSLRWVEQTLCQNLAMLDLERLTETKLGEFAHFVLLMEEANAQELIDKSKNYPNIAFAVASNADDITAYANEVYALNLIKADKEVGAAIQHDKVAQKEFDSRLSDAQKMLWSSIEEGFTTSFWTVRGIPSDRTYPLSELASELADHIYCDSPKILNELVNRNKISGTAVSARKKLLEAMLDFDDEESLDIEGFPPEKSMYISCLKNTNLHIDNGSEWEWSTDNIAPEFKKLFKFTSAYLKENAGEQINLATIEQMWAKPPFGISNGVFPILLLAYLKTLGQDIAYYEKALSGDFEFLAEPDIDYVHKLQKAPKELAIKFIVLEENDKQWLQQLAMYVSILTGQSTQTNLLSIATPLVTTMHSLPHWVRNASNLVDDDRMLNKKVLRLRDIFLQANDPHALLIQQLNDVLDPDSKLTEAEKIDGLEQCIAILRAAHGKMLSRMHSTVNQFIPEAGDLLLQMCQAVEKRSGDLRLKSFARELGRSSESESGWLESLIAVVAGRGMTNWNESNLLTAEQKISDFSQDFLRVYKASSQRNSDLTENTVLNTRSVSLVLENEDGKFVNFSKEIKAGDDAIISPIKKSLSKELDKLSEFEKIDVLRQLLQDALEAQG</sequence>
<dbReference type="AlphaFoldDB" id="A0A4Y3IK80"/>
<dbReference type="Proteomes" id="UP000318242">
    <property type="component" value="Unassembled WGS sequence"/>
</dbReference>
<protein>
    <recommendedName>
        <fullName evidence="3">ATP-binding protein</fullName>
    </recommendedName>
</protein>
<evidence type="ECO:0000313" key="1">
    <source>
        <dbReference type="EMBL" id="GEA59851.1"/>
    </source>
</evidence>
<evidence type="ECO:0000313" key="2">
    <source>
        <dbReference type="Proteomes" id="UP000318242"/>
    </source>
</evidence>
<dbReference type="OrthoDB" id="856045at2"/>